<feature type="region of interest" description="Disordered" evidence="1">
    <location>
        <begin position="235"/>
        <end position="258"/>
    </location>
</feature>
<dbReference type="EMBL" id="CR931997">
    <property type="protein sequence ID" value="CAI36999.1"/>
    <property type="molecule type" value="Genomic_DNA"/>
</dbReference>
<sequence length="258" mass="28312">MKTYTRAALAAVLVAFLGGSLAACNMSTNEDAERAMQEASGASEAPEKAGDGDLSYADMSEEDFVAKAAKTVEEFIQTNFDSALVKTIERLPDEDKELLKRANTVANVEKLSNEEKDELFEIADKVYNVRHFIAGVDDMSDEDRGAVVVGLNYNLDGIWRFFGGHGAVEVTAHPEKAKVDSARTMVKFPMGSLEMHMHDIETSQQEPLAVVVDGGQLRIHGQYLIDIAQEAKDGTMTRTHSKNGVTTTEKEQMTLFEN</sequence>
<dbReference type="KEGG" id="cjk:jk0837"/>
<protein>
    <submittedName>
        <fullName evidence="3">Putative secreted protein</fullName>
    </submittedName>
</protein>
<evidence type="ECO:0000256" key="2">
    <source>
        <dbReference type="SAM" id="SignalP"/>
    </source>
</evidence>
<evidence type="ECO:0000313" key="4">
    <source>
        <dbReference type="Proteomes" id="UP000000545"/>
    </source>
</evidence>
<organism evidence="3 4">
    <name type="scientific">Corynebacterium jeikeium (strain K411)</name>
    <dbReference type="NCBI Taxonomy" id="306537"/>
    <lineage>
        <taxon>Bacteria</taxon>
        <taxon>Bacillati</taxon>
        <taxon>Actinomycetota</taxon>
        <taxon>Actinomycetes</taxon>
        <taxon>Mycobacteriales</taxon>
        <taxon>Corynebacteriaceae</taxon>
        <taxon>Corynebacterium</taxon>
    </lineage>
</organism>
<feature type="chain" id="PRO_5004239483" evidence="2">
    <location>
        <begin position="23"/>
        <end position="258"/>
    </location>
</feature>
<evidence type="ECO:0000256" key="1">
    <source>
        <dbReference type="SAM" id="MobiDB-lite"/>
    </source>
</evidence>
<proteinExistence type="predicted"/>
<dbReference type="PROSITE" id="PS51257">
    <property type="entry name" value="PROKAR_LIPOPROTEIN"/>
    <property type="match status" value="1"/>
</dbReference>
<reference evidence="3 4" key="1">
    <citation type="journal article" date="2005" name="J. Bacteriol.">
        <title>Complete genome sequence and analysis of the multiresistant nosocomial pathogen Corynebacterium jeikeium K411, a lipid-requiring bacterium of the human skin flora.</title>
        <authorList>
            <person name="Tauch A."/>
            <person name="Kaiser O."/>
            <person name="Hain T."/>
            <person name="Goesmann A."/>
            <person name="Weisshaar B."/>
            <person name="Albersmeier A."/>
            <person name="Bekel T."/>
            <person name="Bischoff N."/>
            <person name="Brune I."/>
            <person name="Chakraborty T."/>
            <person name="Kalinowski J."/>
            <person name="Meyer F."/>
            <person name="Rupp O."/>
            <person name="Schneiker S."/>
            <person name="Viehoever P."/>
            <person name="Puehler A."/>
        </authorList>
    </citation>
    <scope>NUCLEOTIDE SEQUENCE [LARGE SCALE GENOMIC DNA]</scope>
    <source>
        <strain evidence="3 4">K411</strain>
    </source>
</reference>
<dbReference type="AlphaFoldDB" id="Q4JW08"/>
<keyword evidence="4" id="KW-1185">Reference proteome</keyword>
<dbReference type="Proteomes" id="UP000000545">
    <property type="component" value="Chromosome"/>
</dbReference>
<feature type="region of interest" description="Disordered" evidence="1">
    <location>
        <begin position="32"/>
        <end position="54"/>
    </location>
</feature>
<gene>
    <name evidence="3" type="ordered locus">jk0837</name>
</gene>
<feature type="signal peptide" evidence="2">
    <location>
        <begin position="1"/>
        <end position="22"/>
    </location>
</feature>
<name>Q4JW08_CORJK</name>
<dbReference type="STRING" id="306537.jk0837"/>
<accession>Q4JW08</accession>
<keyword evidence="2" id="KW-0732">Signal</keyword>
<dbReference type="HOGENOM" id="CLU_1076521_0_0_11"/>
<dbReference type="PATRIC" id="fig|306537.10.peg.848"/>
<feature type="compositionally biased region" description="Polar residues" evidence="1">
    <location>
        <begin position="236"/>
        <end position="247"/>
    </location>
</feature>
<evidence type="ECO:0000313" key="3">
    <source>
        <dbReference type="EMBL" id="CAI36999.1"/>
    </source>
</evidence>